<evidence type="ECO:0000256" key="5">
    <source>
        <dbReference type="ARBA" id="ARBA00023315"/>
    </source>
</evidence>
<evidence type="ECO:0000256" key="3">
    <source>
        <dbReference type="ARBA" id="ARBA00022679"/>
    </source>
</evidence>
<keyword evidence="8" id="KW-1185">Reference proteome</keyword>
<dbReference type="GeneID" id="112690840"/>
<dbReference type="AlphaFoldDB" id="A0A8B8GCR5"/>
<dbReference type="GO" id="GO:0019432">
    <property type="term" value="P:triglyceride biosynthetic process"/>
    <property type="evidence" value="ECO:0007669"/>
    <property type="project" value="TreeGrafter"/>
</dbReference>
<evidence type="ECO:0000256" key="6">
    <source>
        <dbReference type="SAM" id="SignalP"/>
    </source>
</evidence>
<dbReference type="GO" id="GO:0006072">
    <property type="term" value="P:glycerol-3-phosphate metabolic process"/>
    <property type="evidence" value="ECO:0007669"/>
    <property type="project" value="TreeGrafter"/>
</dbReference>
<protein>
    <submittedName>
        <fullName evidence="9">Glycerol-3-phosphate acyltransferase 1, mitochondrial-like isoform X1</fullName>
    </submittedName>
</protein>
<dbReference type="PANTHER" id="PTHR12563">
    <property type="entry name" value="GLYCEROL-3-PHOSPHATE ACYLTRANSFERASE"/>
    <property type="match status" value="1"/>
</dbReference>
<dbReference type="Pfam" id="PF01553">
    <property type="entry name" value="Acyltransferase"/>
    <property type="match status" value="1"/>
</dbReference>
<accession>A0A8B8GCR5</accession>
<feature type="chain" id="PRO_5034761144" evidence="6">
    <location>
        <begin position="23"/>
        <end position="835"/>
    </location>
</feature>
<evidence type="ECO:0000259" key="7">
    <source>
        <dbReference type="SMART" id="SM00563"/>
    </source>
</evidence>
<evidence type="ECO:0000256" key="1">
    <source>
        <dbReference type="ARBA" id="ARBA00004370"/>
    </source>
</evidence>
<keyword evidence="6" id="KW-0732">Signal</keyword>
<evidence type="ECO:0000256" key="2">
    <source>
        <dbReference type="ARBA" id="ARBA00007937"/>
    </source>
</evidence>
<dbReference type="GO" id="GO:0031966">
    <property type="term" value="C:mitochondrial membrane"/>
    <property type="evidence" value="ECO:0007669"/>
    <property type="project" value="TreeGrafter"/>
</dbReference>
<evidence type="ECO:0000313" key="9">
    <source>
        <dbReference type="RefSeq" id="XP_025420718.1"/>
    </source>
</evidence>
<dbReference type="InterPro" id="IPR045520">
    <property type="entry name" value="GPAT/DHAPAT_C"/>
</dbReference>
<dbReference type="GO" id="GO:0008654">
    <property type="term" value="P:phospholipid biosynthetic process"/>
    <property type="evidence" value="ECO:0007669"/>
    <property type="project" value="TreeGrafter"/>
</dbReference>
<name>A0A8B8GCR5_9HEMI</name>
<reference evidence="9" key="1">
    <citation type="submission" date="2025-08" db="UniProtKB">
        <authorList>
            <consortium name="RefSeq"/>
        </authorList>
    </citation>
    <scope>IDENTIFICATION</scope>
    <source>
        <tissue evidence="9">Whole body</tissue>
    </source>
</reference>
<dbReference type="SUPFAM" id="SSF69593">
    <property type="entry name" value="Glycerol-3-phosphate (1)-acyltransferase"/>
    <property type="match status" value="1"/>
</dbReference>
<dbReference type="InterPro" id="IPR041728">
    <property type="entry name" value="GPAT/DHAPAT_LPLAT"/>
</dbReference>
<gene>
    <name evidence="9" type="primary">LOC112690840</name>
</gene>
<dbReference type="Pfam" id="PF19277">
    <property type="entry name" value="GPAT_C"/>
    <property type="match status" value="1"/>
</dbReference>
<sequence length="835" mass="96289">MGIATILAWIISFFISDEMVEALSSSFQNFYNKYTRSENPKIVPQPDRREIYIVPVNAAGDDQEQHDQQHLLQRYRPKTRKSFVFSTKQLCQVKDSKWQIMRQNKMRPFVGPCCSVCIPHMTKNREKVVSNLKNMLDLYNIGTVEKSMFGYFVDNLKFFYQLKSQEYKYIYNEVLEDELVVKTISAVAREACADDSADGGKRFTKELEIQWKNTNYILSVMSAKVKNWVYKFIGWFTFRAVSTLATSLVVQPSQIDRVREAEQSGLPVIYLPLHKSHMDYILMGLVLTMHNIKPPLVAAGENLRVFFISKLLSYLGAFYIKRQIDTKKDQLYWSILGSYIKNSMKNGHHIEFFLEGARTRSGKCCVPKSGLLSIIVDAYREGVVEDAWIVPVSMNYDKILEGNFVREQLGQPKKKETFFAAILTFIKAVCSHYGIMRVDFNVPYRLRDLYESIDKISKLENEMSVKEGMEKVPENIQYKNTVDRMAKHIVYDCWKSTAIMSTNAVSFLLLKKYRNGTTIEQLAKELSIMRDKLSQCDRDIGFSGNSKDVVQYALSLLGPKLVAHEKNNEGYVVKPILNLSSLIELSYYANSLLSHYLHQSIVALALSKLVCPEFWNKSMIETKISRNDLMECVQFLTDLLQFDFIFIKPCDNLDSIVDSVIRHFEAEEIILMDMLLDEEKRSRKLARILDSDSEDDYQQPYIEFDIKYRVSANENSLNKIKYYRSIMMPYLECMAESAGSFLALSSDSVPEHEHVQTVLEQMQNNLDEGILIHGESISVETIKHSFLAFEKFGCLSIIVKDNIKTLSMVSKGLEDLNPSMQTMSDYIEEIVKQIN</sequence>
<dbReference type="CDD" id="cd07993">
    <property type="entry name" value="LPLAT_DHAPAT-like"/>
    <property type="match status" value="1"/>
</dbReference>
<dbReference type="GO" id="GO:0004366">
    <property type="term" value="F:glycerol-3-phosphate O-acyltransferase activity"/>
    <property type="evidence" value="ECO:0007669"/>
    <property type="project" value="TreeGrafter"/>
</dbReference>
<dbReference type="SMART" id="SM00563">
    <property type="entry name" value="PlsC"/>
    <property type="match status" value="1"/>
</dbReference>
<keyword evidence="5" id="KW-0012">Acyltransferase</keyword>
<organism evidence="8 9">
    <name type="scientific">Sipha flava</name>
    <name type="common">yellow sugarcane aphid</name>
    <dbReference type="NCBI Taxonomy" id="143950"/>
    <lineage>
        <taxon>Eukaryota</taxon>
        <taxon>Metazoa</taxon>
        <taxon>Ecdysozoa</taxon>
        <taxon>Arthropoda</taxon>
        <taxon>Hexapoda</taxon>
        <taxon>Insecta</taxon>
        <taxon>Pterygota</taxon>
        <taxon>Neoptera</taxon>
        <taxon>Paraneoptera</taxon>
        <taxon>Hemiptera</taxon>
        <taxon>Sternorrhyncha</taxon>
        <taxon>Aphidomorpha</taxon>
        <taxon>Aphidoidea</taxon>
        <taxon>Aphididae</taxon>
        <taxon>Sipha</taxon>
    </lineage>
</organism>
<feature type="domain" description="Phospholipid/glycerol acyltransferase" evidence="7">
    <location>
        <begin position="268"/>
        <end position="397"/>
    </location>
</feature>
<dbReference type="RefSeq" id="XP_025420718.1">
    <property type="nucleotide sequence ID" value="XM_025564933.1"/>
</dbReference>
<dbReference type="OrthoDB" id="5962536at2759"/>
<keyword evidence="3" id="KW-0808">Transferase</keyword>
<comment type="similarity">
    <text evidence="2">Belongs to the GPAT/DAPAT family.</text>
</comment>
<evidence type="ECO:0000256" key="4">
    <source>
        <dbReference type="ARBA" id="ARBA00023136"/>
    </source>
</evidence>
<feature type="signal peptide" evidence="6">
    <location>
        <begin position="1"/>
        <end position="22"/>
    </location>
</feature>
<evidence type="ECO:0000313" key="8">
    <source>
        <dbReference type="Proteomes" id="UP000694846"/>
    </source>
</evidence>
<keyword evidence="4" id="KW-0472">Membrane</keyword>
<dbReference type="Proteomes" id="UP000694846">
    <property type="component" value="Unplaced"/>
</dbReference>
<dbReference type="InterPro" id="IPR002123">
    <property type="entry name" value="Plipid/glycerol_acylTrfase"/>
</dbReference>
<dbReference type="InterPro" id="IPR022284">
    <property type="entry name" value="GPAT/DHAPAT"/>
</dbReference>
<dbReference type="PANTHER" id="PTHR12563:SF23">
    <property type="entry name" value="BCDNA.GH07066"/>
    <property type="match status" value="1"/>
</dbReference>
<proteinExistence type="inferred from homology"/>
<dbReference type="GO" id="GO:0006631">
    <property type="term" value="P:fatty acid metabolic process"/>
    <property type="evidence" value="ECO:0007669"/>
    <property type="project" value="TreeGrafter"/>
</dbReference>
<comment type="subcellular location">
    <subcellularLocation>
        <location evidence="1">Membrane</location>
    </subcellularLocation>
</comment>